<dbReference type="InterPro" id="IPR000219">
    <property type="entry name" value="DH_dom"/>
</dbReference>
<dbReference type="Gene3D" id="1.20.900.10">
    <property type="entry name" value="Dbl homology (DH) domain"/>
    <property type="match status" value="1"/>
</dbReference>
<dbReference type="OrthoDB" id="2272012at2759"/>
<feature type="domain" description="DH" evidence="3">
    <location>
        <begin position="27"/>
        <end position="215"/>
    </location>
</feature>
<keyword evidence="1" id="KW-0597">Phosphoprotein</keyword>
<evidence type="ECO:0000313" key="5">
    <source>
        <dbReference type="Proteomes" id="UP000780801"/>
    </source>
</evidence>
<evidence type="ECO:0000256" key="2">
    <source>
        <dbReference type="SAM" id="MobiDB-lite"/>
    </source>
</evidence>
<dbReference type="InterPro" id="IPR035899">
    <property type="entry name" value="DBL_dom_sf"/>
</dbReference>
<dbReference type="InterPro" id="IPR052233">
    <property type="entry name" value="Rho-type_GEFs"/>
</dbReference>
<dbReference type="PROSITE" id="PS50010">
    <property type="entry name" value="DH_2"/>
    <property type="match status" value="1"/>
</dbReference>
<sequence length="473" mass="54631">MLSSQEKVWANSVPASIVANASKQERNRQEAIFEVIHTEHNYCRDLELMEEIFIIPLRTRDIVDPEKREALIEDVFLNFKGILALNKRLLEDLRARQEQQPLVESIGDILLAHITGFEQEYANYIPQIALAEYAYKKEEAQNPRFAQFLKECTRHPEARRLNLRHFIGQPYQRIPRYPLLLREVVKRTDESVPDRAAVEEVIRVCSELGKNIDGRMAEGNQRLRMLKVIDKFVWKSSAPPQDLKLNEGTRKLHFECIVRRRSHLEVQTIELRLFLFDHVILMTKEKRDRLGEKEDVVYQISKNPIPLELVRVTTDDGRAYVSPNARDSAQGKKLNNSTRSTSSGHRHSTFISPHDNSLVYRVGFQETRFTASVTLEHRGRRGRNFTLFMMPADKDQFLEQFAMAQARRQEAVATTNIFKSKIITHMNAAPPIPSDHLVHNPLDGRRVTCSAPYLNVLDGKMRVVLGTDEGVYV</sequence>
<dbReference type="Gene3D" id="2.30.29.30">
    <property type="entry name" value="Pleckstrin-homology domain (PH domain)/Phosphotyrosine-binding domain (PTB)"/>
    <property type="match status" value="1"/>
</dbReference>
<keyword evidence="5" id="KW-1185">Reference proteome</keyword>
<organism evidence="4 5">
    <name type="scientific">Lunasporangiospora selenospora</name>
    <dbReference type="NCBI Taxonomy" id="979761"/>
    <lineage>
        <taxon>Eukaryota</taxon>
        <taxon>Fungi</taxon>
        <taxon>Fungi incertae sedis</taxon>
        <taxon>Mucoromycota</taxon>
        <taxon>Mortierellomycotina</taxon>
        <taxon>Mortierellomycetes</taxon>
        <taxon>Mortierellales</taxon>
        <taxon>Mortierellaceae</taxon>
        <taxon>Lunasporangiospora</taxon>
    </lineage>
</organism>
<dbReference type="CDD" id="cd00160">
    <property type="entry name" value="RhoGEF"/>
    <property type="match status" value="1"/>
</dbReference>
<feature type="non-terminal residue" evidence="4">
    <location>
        <position position="1"/>
    </location>
</feature>
<evidence type="ECO:0000259" key="3">
    <source>
        <dbReference type="PROSITE" id="PS50010"/>
    </source>
</evidence>
<dbReference type="Pfam" id="PF15405">
    <property type="entry name" value="PH_5"/>
    <property type="match status" value="1"/>
</dbReference>
<dbReference type="EMBL" id="JAABOA010005537">
    <property type="protein sequence ID" value="KAF9576365.1"/>
    <property type="molecule type" value="Genomic_DNA"/>
</dbReference>
<comment type="caution">
    <text evidence="4">The sequence shown here is derived from an EMBL/GenBank/DDBJ whole genome shotgun (WGS) entry which is preliminary data.</text>
</comment>
<dbReference type="GO" id="GO:0005085">
    <property type="term" value="F:guanyl-nucleotide exchange factor activity"/>
    <property type="evidence" value="ECO:0007669"/>
    <property type="project" value="InterPro"/>
</dbReference>
<dbReference type="Proteomes" id="UP000780801">
    <property type="component" value="Unassembled WGS sequence"/>
</dbReference>
<evidence type="ECO:0000256" key="1">
    <source>
        <dbReference type="ARBA" id="ARBA00022553"/>
    </source>
</evidence>
<dbReference type="PANTHER" id="PTHR46572:SF1">
    <property type="entry name" value="RHO1 GUANINE NUCLEOTIDE EXCHANGE FACTOR TUS1"/>
    <property type="match status" value="1"/>
</dbReference>
<dbReference type="AlphaFoldDB" id="A0A9P6FKK2"/>
<dbReference type="PANTHER" id="PTHR46572">
    <property type="entry name" value="RHO1 GDP-GTP EXCHANGE PROTEIN 1-RELATED"/>
    <property type="match status" value="1"/>
</dbReference>
<feature type="region of interest" description="Disordered" evidence="2">
    <location>
        <begin position="320"/>
        <end position="350"/>
    </location>
</feature>
<dbReference type="SMART" id="SM00325">
    <property type="entry name" value="RhoGEF"/>
    <property type="match status" value="1"/>
</dbReference>
<dbReference type="InterPro" id="IPR041675">
    <property type="entry name" value="PH_5"/>
</dbReference>
<reference evidence="4" key="1">
    <citation type="journal article" date="2020" name="Fungal Divers.">
        <title>Resolving the Mortierellaceae phylogeny through synthesis of multi-gene phylogenetics and phylogenomics.</title>
        <authorList>
            <person name="Vandepol N."/>
            <person name="Liber J."/>
            <person name="Desiro A."/>
            <person name="Na H."/>
            <person name="Kennedy M."/>
            <person name="Barry K."/>
            <person name="Grigoriev I.V."/>
            <person name="Miller A.N."/>
            <person name="O'Donnell K."/>
            <person name="Stajich J.E."/>
            <person name="Bonito G."/>
        </authorList>
    </citation>
    <scope>NUCLEOTIDE SEQUENCE</scope>
    <source>
        <strain evidence="4">KOD1015</strain>
    </source>
</reference>
<gene>
    <name evidence="4" type="primary">ROM2_5</name>
    <name evidence="4" type="ORF">BGW38_008158</name>
</gene>
<name>A0A9P6FKK2_9FUNG</name>
<proteinExistence type="predicted"/>
<accession>A0A9P6FKK2</accession>
<evidence type="ECO:0000313" key="4">
    <source>
        <dbReference type="EMBL" id="KAF9576365.1"/>
    </source>
</evidence>
<protein>
    <submittedName>
        <fullName evidence="4">RHO1 GDP-GTP exchange protein 2</fullName>
    </submittedName>
</protein>
<dbReference type="InterPro" id="IPR011993">
    <property type="entry name" value="PH-like_dom_sf"/>
</dbReference>
<dbReference type="Pfam" id="PF00621">
    <property type="entry name" value="RhoGEF"/>
    <property type="match status" value="1"/>
</dbReference>
<dbReference type="SUPFAM" id="SSF48065">
    <property type="entry name" value="DBL homology domain (DH-domain)"/>
    <property type="match status" value="1"/>
</dbReference>